<evidence type="ECO:0000313" key="4">
    <source>
        <dbReference type="Proteomes" id="UP001206595"/>
    </source>
</evidence>
<dbReference type="GeneID" id="75910721"/>
<feature type="transmembrane region" description="Helical" evidence="2">
    <location>
        <begin position="345"/>
        <end position="369"/>
    </location>
</feature>
<gene>
    <name evidence="3" type="ORF">K450DRAFT_219463</name>
</gene>
<keyword evidence="2" id="KW-0472">Membrane</keyword>
<feature type="transmembrane region" description="Helical" evidence="2">
    <location>
        <begin position="166"/>
        <end position="188"/>
    </location>
</feature>
<dbReference type="PANTHER" id="PTHR23524:SF1">
    <property type="entry name" value="MRH DOMAIN-CONTAINING PROTEIN-RELATED"/>
    <property type="match status" value="1"/>
</dbReference>
<dbReference type="GO" id="GO:0016020">
    <property type="term" value="C:membrane"/>
    <property type="evidence" value="ECO:0007669"/>
    <property type="project" value="UniProtKB-SubCell"/>
</dbReference>
<dbReference type="RefSeq" id="XP_051449364.1">
    <property type="nucleotide sequence ID" value="XM_051585373.1"/>
</dbReference>
<dbReference type="Proteomes" id="UP001206595">
    <property type="component" value="Unassembled WGS sequence"/>
</dbReference>
<dbReference type="InterPro" id="IPR011701">
    <property type="entry name" value="MFS"/>
</dbReference>
<keyword evidence="2" id="KW-0812">Transmembrane</keyword>
<accession>A0AAD5EJL8</accession>
<comment type="caution">
    <text evidence="3">The sequence shown here is derived from an EMBL/GenBank/DDBJ whole genome shotgun (WGS) entry which is preliminary data.</text>
</comment>
<evidence type="ECO:0000313" key="3">
    <source>
        <dbReference type="EMBL" id="KAI8584360.1"/>
    </source>
</evidence>
<organism evidence="3 4">
    <name type="scientific">Umbelopsis ramanniana AG</name>
    <dbReference type="NCBI Taxonomy" id="1314678"/>
    <lineage>
        <taxon>Eukaryota</taxon>
        <taxon>Fungi</taxon>
        <taxon>Fungi incertae sedis</taxon>
        <taxon>Mucoromycota</taxon>
        <taxon>Mucoromycotina</taxon>
        <taxon>Umbelopsidomycetes</taxon>
        <taxon>Umbelopsidales</taxon>
        <taxon>Umbelopsidaceae</taxon>
        <taxon>Umbelopsis</taxon>
    </lineage>
</organism>
<dbReference type="Pfam" id="PF07690">
    <property type="entry name" value="MFS_1"/>
    <property type="match status" value="2"/>
</dbReference>
<feature type="transmembrane region" description="Helical" evidence="2">
    <location>
        <begin position="39"/>
        <end position="69"/>
    </location>
</feature>
<feature type="transmembrane region" description="Helical" evidence="2">
    <location>
        <begin position="310"/>
        <end position="333"/>
    </location>
</feature>
<keyword evidence="4" id="KW-1185">Reference proteome</keyword>
<sequence>MRNFIPHFKRTSEKDHIDGQPRKFLWVIPLAEHTHPLQFFAFIFAVFVTMSIVVYLSASQAFILTTVLVQRDNNGDITGSLALYGEIMALVMVAVWGVVSDRIQKRTIFSISIVLMGLAVSLYPQVKNVYPGLLLLRLVFAAGSAGCTTMMTAMMTDVVHGKGGMVSGIIGACSGLGAIFSSFVLFSVPAKLGISRGSSAQGKDPRISLAFATSFFARADEIILTSFISLWINQYYIDNGQCQVGQSCYLALGATGTITGIGQSVSLASAPFFGLASEFLTRSYPIIAAGVIGAAGCFPFAFSFDPTTNASLAFVILIAIGELGMIISGMAMLNGPYVPPELRGSISGTYSFIGAFGIIIISKVGGVLFDKWMKGAPFLLLGIGHCLVSVFSVVVLLLNKRLERMDRLKEEQSMTPVEEVRNDLDSDDKIVFSKM</sequence>
<comment type="subcellular location">
    <subcellularLocation>
        <location evidence="1">Membrane</location>
        <topology evidence="1">Multi-pass membrane protein</topology>
    </subcellularLocation>
</comment>
<dbReference type="AlphaFoldDB" id="A0AAD5EJL8"/>
<feature type="transmembrane region" description="Helical" evidence="2">
    <location>
        <begin position="81"/>
        <end position="99"/>
    </location>
</feature>
<evidence type="ECO:0000256" key="2">
    <source>
        <dbReference type="SAM" id="Phobius"/>
    </source>
</evidence>
<proteinExistence type="predicted"/>
<dbReference type="InterPro" id="IPR036259">
    <property type="entry name" value="MFS_trans_sf"/>
</dbReference>
<feature type="transmembrane region" description="Helical" evidence="2">
    <location>
        <begin position="135"/>
        <end position="154"/>
    </location>
</feature>
<evidence type="ECO:0000256" key="1">
    <source>
        <dbReference type="ARBA" id="ARBA00004141"/>
    </source>
</evidence>
<keyword evidence="2" id="KW-1133">Transmembrane helix</keyword>
<dbReference type="PANTHER" id="PTHR23524">
    <property type="entry name" value="TRANSPORTER, PUTATIVE (AFU_ORTHOLOGUE AFUA_8G04850)-RELATED"/>
    <property type="match status" value="1"/>
</dbReference>
<protein>
    <recommendedName>
        <fullName evidence="5">Major facilitator superfamily (MFS) profile domain-containing protein</fullName>
    </recommendedName>
</protein>
<name>A0AAD5EJL8_UMBRA</name>
<dbReference type="EMBL" id="MU620893">
    <property type="protein sequence ID" value="KAI8584360.1"/>
    <property type="molecule type" value="Genomic_DNA"/>
</dbReference>
<dbReference type="GO" id="GO:0022857">
    <property type="term" value="F:transmembrane transporter activity"/>
    <property type="evidence" value="ECO:0007669"/>
    <property type="project" value="InterPro"/>
</dbReference>
<dbReference type="Gene3D" id="1.20.1250.20">
    <property type="entry name" value="MFS general substrate transporter like domains"/>
    <property type="match status" value="2"/>
</dbReference>
<feature type="transmembrane region" description="Helical" evidence="2">
    <location>
        <begin position="252"/>
        <end position="274"/>
    </location>
</feature>
<reference evidence="3" key="1">
    <citation type="submission" date="2021-06" db="EMBL/GenBank/DDBJ databases">
        <authorList>
            <consortium name="DOE Joint Genome Institute"/>
            <person name="Mondo S.J."/>
            <person name="Amses K.R."/>
            <person name="Simmons D.R."/>
            <person name="Longcore J.E."/>
            <person name="Seto K."/>
            <person name="Alves G.H."/>
            <person name="Bonds A.E."/>
            <person name="Quandt C.A."/>
            <person name="Davis W.J."/>
            <person name="Chang Y."/>
            <person name="Letcher P.M."/>
            <person name="Powell M.J."/>
            <person name="Kuo A."/>
            <person name="Labutti K."/>
            <person name="Pangilinan J."/>
            <person name="Andreopoulos W."/>
            <person name="Tritt A."/>
            <person name="Riley R."/>
            <person name="Hundley H."/>
            <person name="Johnson J."/>
            <person name="Lipzen A."/>
            <person name="Barry K."/>
            <person name="Berbee M.L."/>
            <person name="Buchler N.E."/>
            <person name="Grigoriev I.V."/>
            <person name="Spatafora J.W."/>
            <person name="Stajich J.E."/>
            <person name="James T.Y."/>
        </authorList>
    </citation>
    <scope>NUCLEOTIDE SEQUENCE</scope>
    <source>
        <strain evidence="3">AG</strain>
    </source>
</reference>
<evidence type="ECO:0008006" key="5">
    <source>
        <dbReference type="Google" id="ProtNLM"/>
    </source>
</evidence>
<reference evidence="3" key="2">
    <citation type="journal article" date="2022" name="Proc. Natl. Acad. Sci. U.S.A.">
        <title>Diploid-dominant life cycles characterize the early evolution of Fungi.</title>
        <authorList>
            <person name="Amses K.R."/>
            <person name="Simmons D.R."/>
            <person name="Longcore J.E."/>
            <person name="Mondo S.J."/>
            <person name="Seto K."/>
            <person name="Jeronimo G.H."/>
            <person name="Bonds A.E."/>
            <person name="Quandt C.A."/>
            <person name="Davis W.J."/>
            <person name="Chang Y."/>
            <person name="Federici B.A."/>
            <person name="Kuo A."/>
            <person name="LaButti K."/>
            <person name="Pangilinan J."/>
            <person name="Andreopoulos W."/>
            <person name="Tritt A."/>
            <person name="Riley R."/>
            <person name="Hundley H."/>
            <person name="Johnson J."/>
            <person name="Lipzen A."/>
            <person name="Barry K."/>
            <person name="Lang B.F."/>
            <person name="Cuomo C.A."/>
            <person name="Buchler N.E."/>
            <person name="Grigoriev I.V."/>
            <person name="Spatafora J.W."/>
            <person name="Stajich J.E."/>
            <person name="James T.Y."/>
        </authorList>
    </citation>
    <scope>NUCLEOTIDE SEQUENCE</scope>
    <source>
        <strain evidence="3">AG</strain>
    </source>
</reference>
<feature type="transmembrane region" description="Helical" evidence="2">
    <location>
        <begin position="375"/>
        <end position="398"/>
    </location>
</feature>
<dbReference type="SUPFAM" id="SSF103473">
    <property type="entry name" value="MFS general substrate transporter"/>
    <property type="match status" value="1"/>
</dbReference>
<feature type="transmembrane region" description="Helical" evidence="2">
    <location>
        <begin position="286"/>
        <end position="304"/>
    </location>
</feature>